<evidence type="ECO:0000313" key="2">
    <source>
        <dbReference type="EMBL" id="KAK9762155.1"/>
    </source>
</evidence>
<organism evidence="2 3">
    <name type="scientific">Basidiobolus ranarum</name>
    <dbReference type="NCBI Taxonomy" id="34480"/>
    <lineage>
        <taxon>Eukaryota</taxon>
        <taxon>Fungi</taxon>
        <taxon>Fungi incertae sedis</taxon>
        <taxon>Zoopagomycota</taxon>
        <taxon>Entomophthoromycotina</taxon>
        <taxon>Basidiobolomycetes</taxon>
        <taxon>Basidiobolales</taxon>
        <taxon>Basidiobolaceae</taxon>
        <taxon>Basidiobolus</taxon>
    </lineage>
</organism>
<dbReference type="CDD" id="cd20557">
    <property type="entry name" value="CYCLIN_ScPCL1-like"/>
    <property type="match status" value="1"/>
</dbReference>
<dbReference type="PANTHER" id="PTHR15615:SF108">
    <property type="entry name" value="PROTEIN CNPPD1"/>
    <property type="match status" value="1"/>
</dbReference>
<feature type="region of interest" description="Disordered" evidence="1">
    <location>
        <begin position="229"/>
        <end position="250"/>
    </location>
</feature>
<dbReference type="InterPro" id="IPR013922">
    <property type="entry name" value="Cyclin_PHO80-like"/>
</dbReference>
<keyword evidence="3" id="KW-1185">Reference proteome</keyword>
<evidence type="ECO:0000256" key="1">
    <source>
        <dbReference type="SAM" id="MobiDB-lite"/>
    </source>
</evidence>
<protein>
    <recommendedName>
        <fullName evidence="4">Cyclin</fullName>
    </recommendedName>
</protein>
<sequence>MTAHTIQKPSVRTSPYAMARRKRSLKNARSSCRETTKRNVTKKSDHRSPSSDDSVSPGPRILSPREQVLAAYAGVYVPKSNHIQAPVLKRLFAFKSIFIPSPRLITVAAKLIQAHWESLTVFNQTPGNSEDRMQTVRSMHLTGYISTTLARSSILQSNSIVSLFPSFPTVALIFALVYVERLKKLHPNARGETGCGHRLFLVSYMVACKYLQGHLLACESRTSQGAKDYAAEVPNTDESTSEDRQNGNSHVPASVLSSIILPNEQWARLSGVFSTPELTRMELELLAFLQFDLYVSYEDFIYHWTKYMDINQLVPSEQLSANIQYEETESEECVVPDF</sequence>
<reference evidence="2 3" key="1">
    <citation type="submission" date="2023-04" db="EMBL/GenBank/DDBJ databases">
        <title>Genome of Basidiobolus ranarum AG-B5.</title>
        <authorList>
            <person name="Stajich J.E."/>
            <person name="Carter-House D."/>
            <person name="Gryganskyi A."/>
        </authorList>
    </citation>
    <scope>NUCLEOTIDE SEQUENCE [LARGE SCALE GENOMIC DNA]</scope>
    <source>
        <strain evidence="2 3">AG-B5</strain>
    </source>
</reference>
<dbReference type="Gene3D" id="1.10.472.10">
    <property type="entry name" value="Cyclin-like"/>
    <property type="match status" value="2"/>
</dbReference>
<dbReference type="InterPro" id="IPR036915">
    <property type="entry name" value="Cyclin-like_sf"/>
</dbReference>
<comment type="caution">
    <text evidence="2">The sequence shown here is derived from an EMBL/GenBank/DDBJ whole genome shotgun (WGS) entry which is preliminary data.</text>
</comment>
<gene>
    <name evidence="2" type="ORF">K7432_012382</name>
</gene>
<dbReference type="Proteomes" id="UP001479436">
    <property type="component" value="Unassembled WGS sequence"/>
</dbReference>
<dbReference type="SUPFAM" id="SSF47954">
    <property type="entry name" value="Cyclin-like"/>
    <property type="match status" value="1"/>
</dbReference>
<feature type="region of interest" description="Disordered" evidence="1">
    <location>
        <begin position="1"/>
        <end position="61"/>
    </location>
</feature>
<dbReference type="EMBL" id="JASJQH010001070">
    <property type="protein sequence ID" value="KAK9762155.1"/>
    <property type="molecule type" value="Genomic_DNA"/>
</dbReference>
<feature type="compositionally biased region" description="Basic and acidic residues" evidence="1">
    <location>
        <begin position="31"/>
        <end position="50"/>
    </location>
</feature>
<evidence type="ECO:0008006" key="4">
    <source>
        <dbReference type="Google" id="ProtNLM"/>
    </source>
</evidence>
<dbReference type="PANTHER" id="PTHR15615">
    <property type="match status" value="1"/>
</dbReference>
<name>A0ABR2WKW2_9FUNG</name>
<feature type="compositionally biased region" description="Polar residues" evidence="1">
    <location>
        <begin position="1"/>
        <end position="13"/>
    </location>
</feature>
<proteinExistence type="predicted"/>
<accession>A0ABR2WKW2</accession>
<evidence type="ECO:0000313" key="3">
    <source>
        <dbReference type="Proteomes" id="UP001479436"/>
    </source>
</evidence>